<dbReference type="InterPro" id="IPR025423">
    <property type="entry name" value="TMEM205-like"/>
</dbReference>
<protein>
    <recommendedName>
        <fullName evidence="3">Transmembrane protein 205</fullName>
    </recommendedName>
</protein>
<organism evidence="9 10">
    <name type="scientific">Anabas testudineus</name>
    <name type="common">Climbing perch</name>
    <name type="synonym">Anthias testudineus</name>
    <dbReference type="NCBI Taxonomy" id="64144"/>
    <lineage>
        <taxon>Eukaryota</taxon>
        <taxon>Metazoa</taxon>
        <taxon>Chordata</taxon>
        <taxon>Craniata</taxon>
        <taxon>Vertebrata</taxon>
        <taxon>Euteleostomi</taxon>
        <taxon>Actinopterygii</taxon>
        <taxon>Neopterygii</taxon>
        <taxon>Teleostei</taxon>
        <taxon>Neoteleostei</taxon>
        <taxon>Acanthomorphata</taxon>
        <taxon>Anabantaria</taxon>
        <taxon>Anabantiformes</taxon>
        <taxon>Anabantoidei</taxon>
        <taxon>Anabantidae</taxon>
        <taxon>Anabas</taxon>
    </lineage>
</organism>
<dbReference type="Pfam" id="PF13664">
    <property type="entry name" value="DUF4149"/>
    <property type="match status" value="1"/>
</dbReference>
<proteinExistence type="inferred from homology"/>
<evidence type="ECO:0000256" key="7">
    <source>
        <dbReference type="SAM" id="Phobius"/>
    </source>
</evidence>
<sequence length="197" mass="21909">MIQRGGKRRSVCRQCDHGYGGGANRPDQGAAPAGALLLLGHAGFALVWQVSLHTFGLVQSKLFPVYFYCLLGSNVVSLAVYAVYHPRELLDWHESVQMMLYFVVLIMTGLNSQWFGPAVTDVMLQMREIEKEHGLGGQIGMGSQKEAYTKLKEQDPKYRAYRSTFSRYHGLSSLCNLIGIICTTVNLVYTALKLSTI</sequence>
<evidence type="ECO:0000313" key="10">
    <source>
        <dbReference type="Proteomes" id="UP000265040"/>
    </source>
</evidence>
<keyword evidence="5 7" id="KW-1133">Transmembrane helix</keyword>
<dbReference type="GeneTree" id="ENSGT00390000016298"/>
<dbReference type="InterPro" id="IPR042623">
    <property type="entry name" value="TMEM205"/>
</dbReference>
<feature type="domain" description="TMEM205-like" evidence="8">
    <location>
        <begin position="42"/>
        <end position="127"/>
    </location>
</feature>
<keyword evidence="10" id="KW-1185">Reference proteome</keyword>
<evidence type="ECO:0000256" key="6">
    <source>
        <dbReference type="ARBA" id="ARBA00023136"/>
    </source>
</evidence>
<dbReference type="GO" id="GO:0016020">
    <property type="term" value="C:membrane"/>
    <property type="evidence" value="ECO:0007669"/>
    <property type="project" value="UniProtKB-SubCell"/>
</dbReference>
<evidence type="ECO:0000256" key="3">
    <source>
        <dbReference type="ARBA" id="ARBA00015041"/>
    </source>
</evidence>
<comment type="similarity">
    <text evidence="2">Belongs to the TMEM205 family.</text>
</comment>
<reference evidence="9 10" key="1">
    <citation type="submission" date="2021-04" db="EMBL/GenBank/DDBJ databases">
        <authorList>
            <consortium name="Wellcome Sanger Institute Data Sharing"/>
        </authorList>
    </citation>
    <scope>NUCLEOTIDE SEQUENCE [LARGE SCALE GENOMIC DNA]</scope>
</reference>
<dbReference type="AlphaFoldDB" id="A0AAQ6IK02"/>
<evidence type="ECO:0000256" key="4">
    <source>
        <dbReference type="ARBA" id="ARBA00022692"/>
    </source>
</evidence>
<reference evidence="9" key="2">
    <citation type="submission" date="2025-08" db="UniProtKB">
        <authorList>
            <consortium name="Ensembl"/>
        </authorList>
    </citation>
    <scope>IDENTIFICATION</scope>
</reference>
<dbReference type="Proteomes" id="UP000265040">
    <property type="component" value="Chromosome 8"/>
</dbReference>
<keyword evidence="6 7" id="KW-0472">Membrane</keyword>
<name>A0AAQ6IK02_ANATE</name>
<reference evidence="9" key="3">
    <citation type="submission" date="2025-09" db="UniProtKB">
        <authorList>
            <consortium name="Ensembl"/>
        </authorList>
    </citation>
    <scope>IDENTIFICATION</scope>
</reference>
<keyword evidence="4 7" id="KW-0812">Transmembrane</keyword>
<dbReference type="Ensembl" id="ENSATET00000076153.1">
    <property type="protein sequence ID" value="ENSATEP00000075086.1"/>
    <property type="gene ID" value="ENSATEG00000013257.3"/>
</dbReference>
<comment type="subcellular location">
    <subcellularLocation>
        <location evidence="1">Membrane</location>
        <topology evidence="1">Multi-pass membrane protein</topology>
    </subcellularLocation>
</comment>
<evidence type="ECO:0000259" key="8">
    <source>
        <dbReference type="Pfam" id="PF13664"/>
    </source>
</evidence>
<evidence type="ECO:0000256" key="2">
    <source>
        <dbReference type="ARBA" id="ARBA00011001"/>
    </source>
</evidence>
<evidence type="ECO:0000313" key="9">
    <source>
        <dbReference type="Ensembl" id="ENSATEP00000075086.1"/>
    </source>
</evidence>
<feature type="transmembrane region" description="Helical" evidence="7">
    <location>
        <begin position="171"/>
        <end position="192"/>
    </location>
</feature>
<dbReference type="PANTHER" id="PTHR46916:SF2">
    <property type="entry name" value="TRANSMEMBRANE PROTEIN 205"/>
    <property type="match status" value="1"/>
</dbReference>
<evidence type="ECO:0000256" key="5">
    <source>
        <dbReference type="ARBA" id="ARBA00022989"/>
    </source>
</evidence>
<accession>A0AAQ6IK02</accession>
<dbReference type="PANTHER" id="PTHR46916">
    <property type="entry name" value="TRANSMEMBRANE PROTEIN 205"/>
    <property type="match status" value="1"/>
</dbReference>
<evidence type="ECO:0000256" key="1">
    <source>
        <dbReference type="ARBA" id="ARBA00004141"/>
    </source>
</evidence>
<feature type="transmembrane region" description="Helical" evidence="7">
    <location>
        <begin position="96"/>
        <end position="116"/>
    </location>
</feature>
<feature type="transmembrane region" description="Helical" evidence="7">
    <location>
        <begin position="63"/>
        <end position="84"/>
    </location>
</feature>